<evidence type="ECO:0000313" key="3">
    <source>
        <dbReference type="EMBL" id="POM66937.1"/>
    </source>
</evidence>
<feature type="region of interest" description="Disordered" evidence="1">
    <location>
        <begin position="186"/>
        <end position="210"/>
    </location>
</feature>
<organism evidence="3 4">
    <name type="scientific">Phytophthora palmivora</name>
    <dbReference type="NCBI Taxonomy" id="4796"/>
    <lineage>
        <taxon>Eukaryota</taxon>
        <taxon>Sar</taxon>
        <taxon>Stramenopiles</taxon>
        <taxon>Oomycota</taxon>
        <taxon>Peronosporomycetes</taxon>
        <taxon>Peronosporales</taxon>
        <taxon>Peronosporaceae</taxon>
        <taxon>Phytophthora</taxon>
    </lineage>
</organism>
<dbReference type="PANTHER" id="PTHR34733">
    <property type="match status" value="1"/>
</dbReference>
<dbReference type="EMBL" id="NCKW01009502">
    <property type="protein sequence ID" value="POM66937.1"/>
    <property type="molecule type" value="Genomic_DNA"/>
</dbReference>
<protein>
    <submittedName>
        <fullName evidence="3">Uncharacterized protein</fullName>
    </submittedName>
</protein>
<keyword evidence="4" id="KW-1185">Reference proteome</keyword>
<feature type="signal peptide" evidence="2">
    <location>
        <begin position="1"/>
        <end position="20"/>
    </location>
</feature>
<evidence type="ECO:0000313" key="4">
    <source>
        <dbReference type="Proteomes" id="UP000237271"/>
    </source>
</evidence>
<comment type="caution">
    <text evidence="3">The sequence shown here is derived from an EMBL/GenBank/DDBJ whole genome shotgun (WGS) entry which is preliminary data.</text>
</comment>
<sequence>MKITNPTAFALVCLLAQATAKKDFTPPKHGSGNDTDSITTAASFDASGVKMTVCPSGDCATGKFMKLSVTSITELDAKGATVVSVDKIKPKQSDWTAITTSVVDGVNVSSTTFVAAPTVGSTNTVVNFNLTASIYQGDATVQYGDQSLSVPAGALKFTVDISGWKFTNTANTLTLAVLLDAKGPNGKALDKPKKKSNSTDDSETATVERVDMGDSMFMDAPTYAILDGTQTNLINSSVVVSGGDTSFEWVFSSFTKTLHYDPVLGEDTSTSASSSGSSASASASSSGSESSSTSSASKLSLSGLAATCLAMLAYNFF</sequence>
<feature type="chain" id="PRO_5015171486" evidence="2">
    <location>
        <begin position="21"/>
        <end position="317"/>
    </location>
</feature>
<dbReference type="PANTHER" id="PTHR34733:SF1">
    <property type="match status" value="1"/>
</dbReference>
<evidence type="ECO:0000256" key="1">
    <source>
        <dbReference type="SAM" id="MobiDB-lite"/>
    </source>
</evidence>
<reference evidence="3 4" key="1">
    <citation type="journal article" date="2017" name="Genome Biol. Evol.">
        <title>Phytophthora megakarya and P. palmivora, closely related causal agents of cacao black pod rot, underwent increases in genome sizes and gene numbers by different mechanisms.</title>
        <authorList>
            <person name="Ali S.S."/>
            <person name="Shao J."/>
            <person name="Lary D.J."/>
            <person name="Kronmiller B."/>
            <person name="Shen D."/>
            <person name="Strem M.D."/>
            <person name="Amoako-Attah I."/>
            <person name="Akrofi A.Y."/>
            <person name="Begoude B.A."/>
            <person name="Ten Hoopen G.M."/>
            <person name="Coulibaly K."/>
            <person name="Kebe B.I."/>
            <person name="Melnick R.L."/>
            <person name="Guiltinan M.J."/>
            <person name="Tyler B.M."/>
            <person name="Meinhardt L.W."/>
            <person name="Bailey B.A."/>
        </authorList>
    </citation>
    <scope>NUCLEOTIDE SEQUENCE [LARGE SCALE GENOMIC DNA]</scope>
    <source>
        <strain evidence="4">sbr112.9</strain>
    </source>
</reference>
<feature type="compositionally biased region" description="Low complexity" evidence="1">
    <location>
        <begin position="268"/>
        <end position="295"/>
    </location>
</feature>
<dbReference type="AlphaFoldDB" id="A0A2P4XN11"/>
<accession>A0A2P4XN11</accession>
<name>A0A2P4XN11_9STRA</name>
<feature type="region of interest" description="Disordered" evidence="1">
    <location>
        <begin position="267"/>
        <end position="295"/>
    </location>
</feature>
<proteinExistence type="predicted"/>
<dbReference type="OrthoDB" id="167659at2759"/>
<evidence type="ECO:0000256" key="2">
    <source>
        <dbReference type="SAM" id="SignalP"/>
    </source>
</evidence>
<keyword evidence="2" id="KW-0732">Signal</keyword>
<dbReference type="Proteomes" id="UP000237271">
    <property type="component" value="Unassembled WGS sequence"/>
</dbReference>
<gene>
    <name evidence="3" type="ORF">PHPALM_17129</name>
</gene>